<proteinExistence type="predicted"/>
<keyword evidence="3" id="KW-1185">Reference proteome</keyword>
<evidence type="ECO:0000313" key="3">
    <source>
        <dbReference type="Proteomes" id="UP000575083"/>
    </source>
</evidence>
<organism evidence="2 3">
    <name type="scientific">Acidovorax soli</name>
    <dbReference type="NCBI Taxonomy" id="592050"/>
    <lineage>
        <taxon>Bacteria</taxon>
        <taxon>Pseudomonadati</taxon>
        <taxon>Pseudomonadota</taxon>
        <taxon>Betaproteobacteria</taxon>
        <taxon>Burkholderiales</taxon>
        <taxon>Comamonadaceae</taxon>
        <taxon>Acidovorax</taxon>
    </lineage>
</organism>
<dbReference type="EMBL" id="JACHLK010000004">
    <property type="protein sequence ID" value="MBB6560129.1"/>
    <property type="molecule type" value="Genomic_DNA"/>
</dbReference>
<dbReference type="Proteomes" id="UP000575083">
    <property type="component" value="Unassembled WGS sequence"/>
</dbReference>
<accession>A0A7X0U9S0</accession>
<dbReference type="AlphaFoldDB" id="A0A7X0U9S0"/>
<dbReference type="RefSeq" id="WP_184857785.1">
    <property type="nucleotide sequence ID" value="NZ_JACHLK010000004.1"/>
</dbReference>
<dbReference type="InterPro" id="IPR025311">
    <property type="entry name" value="DUF4166"/>
</dbReference>
<dbReference type="Pfam" id="PF13761">
    <property type="entry name" value="DUF4166"/>
    <property type="match status" value="1"/>
</dbReference>
<comment type="caution">
    <text evidence="2">The sequence shown here is derived from an EMBL/GenBank/DDBJ whole genome shotgun (WGS) entry which is preliminary data.</text>
</comment>
<evidence type="ECO:0000259" key="1">
    <source>
        <dbReference type="Pfam" id="PF13761"/>
    </source>
</evidence>
<evidence type="ECO:0000313" key="2">
    <source>
        <dbReference type="EMBL" id="MBB6560129.1"/>
    </source>
</evidence>
<feature type="domain" description="DUF4166" evidence="1">
    <location>
        <begin position="33"/>
        <end position="208"/>
    </location>
</feature>
<gene>
    <name evidence="2" type="ORF">HNP48_002801</name>
</gene>
<protein>
    <recommendedName>
        <fullName evidence="1">DUF4166 domain-containing protein</fullName>
    </recommendedName>
</protein>
<reference evidence="2 3" key="1">
    <citation type="submission" date="2020-08" db="EMBL/GenBank/DDBJ databases">
        <title>Functional genomics of gut bacteria from endangered species of beetles.</title>
        <authorList>
            <person name="Carlos-Shanley C."/>
        </authorList>
    </citation>
    <scope>NUCLEOTIDE SEQUENCE [LARGE SCALE GENOMIC DNA]</scope>
    <source>
        <strain evidence="2 3">S00198</strain>
    </source>
</reference>
<sequence length="215" mass="22988">MTSTSLTPLAPAAHAVRHLDLADCVGAAGWARLPAAVRRRFGAGHPDVDYTGRMELHCSAIGRVYAGLSRAFGSPLTGLQAHGLAATVRVRSNGQGGVVWERVFGDDATAGAATVRSTKEPGAGAQLTERTDGGLAMALDVFEEDGSLVFQSRRFFLALGRLRIPVPQWLSPGQCRVTHTDLGGGDFRFTLSMQHLLWGETFYQSGVFTDPLHVE</sequence>
<name>A0A7X0U9S0_9BURK</name>